<reference evidence="3" key="1">
    <citation type="submission" date="2020-02" db="EMBL/GenBank/DDBJ databases">
        <title>PAGI-encoded CrpP-like fluoroquinolone-modifying enzymes among Pseudomonas aeruginosa clinical isolates in Europe.</title>
        <authorList>
            <person name="Ortiz de la Rosa J.M."/>
            <person name="Nordmann P."/>
            <person name="Poirel L."/>
        </authorList>
    </citation>
    <scope>NUCLEOTIDE SEQUENCE</scope>
    <source>
        <strain evidence="3">PAGI-60</strain>
    </source>
</reference>
<dbReference type="SUPFAM" id="SSF54523">
    <property type="entry name" value="Pili subunits"/>
    <property type="match status" value="1"/>
</dbReference>
<dbReference type="AlphaFoldDB" id="A0A6H0JJB2"/>
<feature type="transmembrane region" description="Helical" evidence="1">
    <location>
        <begin position="42"/>
        <end position="69"/>
    </location>
</feature>
<evidence type="ECO:0000256" key="1">
    <source>
        <dbReference type="SAM" id="Phobius"/>
    </source>
</evidence>
<dbReference type="Pfam" id="PF04917">
    <property type="entry name" value="Shufflon_N"/>
    <property type="match status" value="1"/>
</dbReference>
<accession>A0A6H0JJB2</accession>
<dbReference type="InterPro" id="IPR045584">
    <property type="entry name" value="Pilin-like"/>
</dbReference>
<keyword evidence="1" id="KW-0812">Transmembrane</keyword>
<keyword evidence="1" id="KW-0472">Membrane</keyword>
<feature type="domain" description="Bacterial shufflon protein N-terminal" evidence="2">
    <location>
        <begin position="68"/>
        <end position="383"/>
    </location>
</feature>
<proteinExistence type="predicted"/>
<keyword evidence="1" id="KW-1133">Transmembrane helix</keyword>
<organism evidence="3">
    <name type="scientific">Pseudomonas aeruginosa</name>
    <dbReference type="NCBI Taxonomy" id="287"/>
    <lineage>
        <taxon>Bacteria</taxon>
        <taxon>Pseudomonadati</taxon>
        <taxon>Pseudomonadota</taxon>
        <taxon>Gammaproteobacteria</taxon>
        <taxon>Pseudomonadales</taxon>
        <taxon>Pseudomonadaceae</taxon>
        <taxon>Pseudomonas</taxon>
    </lineage>
</organism>
<protein>
    <submittedName>
        <fullName evidence="3">PilV</fullName>
    </submittedName>
</protein>
<dbReference type="EMBL" id="MT074669">
    <property type="protein sequence ID" value="QIU79870.1"/>
    <property type="molecule type" value="Genomic_DNA"/>
</dbReference>
<dbReference type="InterPro" id="IPR007001">
    <property type="entry name" value="Shufflon_N"/>
</dbReference>
<evidence type="ECO:0000259" key="2">
    <source>
        <dbReference type="Pfam" id="PF04917"/>
    </source>
</evidence>
<evidence type="ECO:0000313" key="3">
    <source>
        <dbReference type="EMBL" id="QIU79870.1"/>
    </source>
</evidence>
<sequence>MARPCATRSAERRLISCRTTKLASPGKACGDNTMRSKRSSGFISIELMIALVVIAIATAGGISVLMSYLDGLDEQHAAQQQQQVAKAAEKYLKDNFSTVLASAGATAPAVITVPMLRNTRYLPAGFRDTNIFGQQYQVLARKPAANQLETLIVTTGGQVASELSIRRIAQLMGATGGFISKTNTSIAQGAAWQVALSNFGSAPGAGHLATALFFQDGAIANEYLYRNAVPGHPELNRMNTTLDMGGNNIAAAWAITASGNITTSADISARNVTATGTVKAGTADVAGETYTGGWFRTRGDTGWYNEKWGGGWYMSDSTWVRSWMNKNVYTGGEMKAGKLTAEGRTEVGEYLQLKGVATEGADCSPNGLAGITSTGLWLSCQNGKWGRTAASMRMNTTAGVIKDWCTLHGQDSGMMYYDYVRYAITCGGRFCAVGFNQTFGTNYSFGLITEIGPGFNYPEPYKTPDSTNVTVTCVN</sequence>
<name>A0A6H0JJB2_PSEAI</name>